<keyword evidence="2" id="KW-1185">Reference proteome</keyword>
<dbReference type="EMBL" id="CZPT02001460">
    <property type="protein sequence ID" value="SCU70493.1"/>
    <property type="molecule type" value="Genomic_DNA"/>
</dbReference>
<dbReference type="RefSeq" id="XP_067081296.1">
    <property type="nucleotide sequence ID" value="XM_067225195.1"/>
</dbReference>
<evidence type="ECO:0000313" key="2">
    <source>
        <dbReference type="Proteomes" id="UP000195570"/>
    </source>
</evidence>
<organism evidence="1 2">
    <name type="scientific">Trypanosoma equiperdum</name>
    <dbReference type="NCBI Taxonomy" id="5694"/>
    <lineage>
        <taxon>Eukaryota</taxon>
        <taxon>Discoba</taxon>
        <taxon>Euglenozoa</taxon>
        <taxon>Kinetoplastea</taxon>
        <taxon>Metakinetoplastina</taxon>
        <taxon>Trypanosomatida</taxon>
        <taxon>Trypanosomatidae</taxon>
        <taxon>Trypanosoma</taxon>
    </lineage>
</organism>
<sequence length="121" mass="13310">MLLSLAFRLLHSTFFPRHRVVRARPGFRLFGNQAPLSLSGASPSLKVATPPFQALGNWYFLLERVLTLASGSLRLVHECGQLLGGLPGFEAKPPAAAPRKLFGGFTLDFPRLPCSRFFQGE</sequence>
<accession>A0A1G4IDY6</accession>
<proteinExistence type="predicted"/>
<reference evidence="1" key="1">
    <citation type="submission" date="2016-09" db="EMBL/GenBank/DDBJ databases">
        <authorList>
            <person name="Hebert L."/>
            <person name="Moumen B."/>
        </authorList>
    </citation>
    <scope>NUCLEOTIDE SEQUENCE [LARGE SCALE GENOMIC DNA]</scope>
    <source>
        <strain evidence="1">OVI</strain>
    </source>
</reference>
<dbReference type="GeneID" id="92376007"/>
<evidence type="ECO:0000313" key="1">
    <source>
        <dbReference type="EMBL" id="SCU70493.1"/>
    </source>
</evidence>
<name>A0A1G4IDY6_TRYEQ</name>
<dbReference type="Proteomes" id="UP000195570">
    <property type="component" value="Unassembled WGS sequence"/>
</dbReference>
<protein>
    <submittedName>
        <fullName evidence="1">Uncharacterized protein</fullName>
    </submittedName>
</protein>
<comment type="caution">
    <text evidence="1">The sequence shown here is derived from an EMBL/GenBank/DDBJ whole genome shotgun (WGS) entry which is preliminary data.</text>
</comment>
<gene>
    <name evidence="1" type="ORF">TEOVI_000206700</name>
</gene>
<dbReference type="VEuPathDB" id="TriTrypDB:TEOVI_000206700"/>
<dbReference type="AlphaFoldDB" id="A0A1G4IDY6"/>